<dbReference type="Pfam" id="PF13545">
    <property type="entry name" value="HTH_Crp_2"/>
    <property type="match status" value="1"/>
</dbReference>
<evidence type="ECO:0000313" key="7">
    <source>
        <dbReference type="Proteomes" id="UP000441523"/>
    </source>
</evidence>
<evidence type="ECO:0000256" key="4">
    <source>
        <dbReference type="SAM" id="MobiDB-lite"/>
    </source>
</evidence>
<dbReference type="Gene3D" id="1.10.10.10">
    <property type="entry name" value="Winged helix-like DNA-binding domain superfamily/Winged helix DNA-binding domain"/>
    <property type="match status" value="1"/>
</dbReference>
<dbReference type="RefSeq" id="WP_150965228.1">
    <property type="nucleotide sequence ID" value="NZ_VZZJ01000018.1"/>
</dbReference>
<evidence type="ECO:0000256" key="1">
    <source>
        <dbReference type="ARBA" id="ARBA00023015"/>
    </source>
</evidence>
<dbReference type="CDD" id="cd00038">
    <property type="entry name" value="CAP_ED"/>
    <property type="match status" value="1"/>
</dbReference>
<dbReference type="InterPro" id="IPR036390">
    <property type="entry name" value="WH_DNA-bd_sf"/>
</dbReference>
<gene>
    <name evidence="6" type="ORF">F6X51_18900</name>
</gene>
<dbReference type="InterPro" id="IPR000595">
    <property type="entry name" value="cNMP-bd_dom"/>
</dbReference>
<dbReference type="GO" id="GO:0006355">
    <property type="term" value="P:regulation of DNA-templated transcription"/>
    <property type="evidence" value="ECO:0007669"/>
    <property type="project" value="InterPro"/>
</dbReference>
<dbReference type="InterPro" id="IPR014710">
    <property type="entry name" value="RmlC-like_jellyroll"/>
</dbReference>
<comment type="caution">
    <text evidence="6">The sequence shown here is derived from an EMBL/GenBank/DDBJ whole genome shotgun (WGS) entry which is preliminary data.</text>
</comment>
<sequence>MSTAFVLRLQYTTLLSERERSALEHLPSEPQLFAPRENIAPPGETDRLALVLSGIAGRYKLHLNGNRRIVSLALPGDLCDIQALETGLRGLPLRALTPCTVASLPRSALTGLAAEHPGIARALWRLALAELSTAREWLVNDSRPAEKRMAHLLCELLVRLRAMGLAGESSFELKLSQVDLAEAIGISFVHVNRILQSLRSSALIELNRPVLSVPDVARLRAFAEFDPTYLQLGGAGNPPLGPAQPRQPAPNWEPMPPLRRAADERGPVATPS</sequence>
<keyword evidence="1" id="KW-0805">Transcription regulation</keyword>
<feature type="region of interest" description="Disordered" evidence="4">
    <location>
        <begin position="233"/>
        <end position="272"/>
    </location>
</feature>
<dbReference type="Proteomes" id="UP000441523">
    <property type="component" value="Unassembled WGS sequence"/>
</dbReference>
<dbReference type="GO" id="GO:0003677">
    <property type="term" value="F:DNA binding"/>
    <property type="evidence" value="ECO:0007669"/>
    <property type="project" value="UniProtKB-KW"/>
</dbReference>
<dbReference type="SMART" id="SM00419">
    <property type="entry name" value="HTH_CRP"/>
    <property type="match status" value="1"/>
</dbReference>
<proteinExistence type="predicted"/>
<dbReference type="InterPro" id="IPR036388">
    <property type="entry name" value="WH-like_DNA-bd_sf"/>
</dbReference>
<dbReference type="AlphaFoldDB" id="A0A6N6MSL7"/>
<evidence type="ECO:0000259" key="5">
    <source>
        <dbReference type="PROSITE" id="PS51063"/>
    </source>
</evidence>
<keyword evidence="2" id="KW-0238">DNA-binding</keyword>
<dbReference type="Pfam" id="PF00027">
    <property type="entry name" value="cNMP_binding"/>
    <property type="match status" value="1"/>
</dbReference>
<dbReference type="InterPro" id="IPR012318">
    <property type="entry name" value="HTH_CRP"/>
</dbReference>
<dbReference type="SUPFAM" id="SSF51206">
    <property type="entry name" value="cAMP-binding domain-like"/>
    <property type="match status" value="1"/>
</dbReference>
<name>A0A6N6MSL7_9HYPH</name>
<protein>
    <submittedName>
        <fullName evidence="6">Crp/Fnr family transcriptional regulator</fullName>
    </submittedName>
</protein>
<dbReference type="InterPro" id="IPR018490">
    <property type="entry name" value="cNMP-bd_dom_sf"/>
</dbReference>
<dbReference type="SUPFAM" id="SSF46785">
    <property type="entry name" value="Winged helix' DNA-binding domain"/>
    <property type="match status" value="1"/>
</dbReference>
<evidence type="ECO:0000256" key="2">
    <source>
        <dbReference type="ARBA" id="ARBA00023125"/>
    </source>
</evidence>
<evidence type="ECO:0000256" key="3">
    <source>
        <dbReference type="ARBA" id="ARBA00023163"/>
    </source>
</evidence>
<feature type="compositionally biased region" description="Pro residues" evidence="4">
    <location>
        <begin position="239"/>
        <end position="257"/>
    </location>
</feature>
<accession>A0A6N6MSL7</accession>
<dbReference type="Gene3D" id="2.60.120.10">
    <property type="entry name" value="Jelly Rolls"/>
    <property type="match status" value="1"/>
</dbReference>
<keyword evidence="7" id="KW-1185">Reference proteome</keyword>
<keyword evidence="3" id="KW-0804">Transcription</keyword>
<evidence type="ECO:0000313" key="6">
    <source>
        <dbReference type="EMBL" id="KAB1071633.1"/>
    </source>
</evidence>
<feature type="domain" description="HTH crp-type" evidence="5">
    <location>
        <begin position="143"/>
        <end position="217"/>
    </location>
</feature>
<reference evidence="6 7" key="1">
    <citation type="submission" date="2019-09" db="EMBL/GenBank/DDBJ databases">
        <title>YIM 132548 draft genome.</title>
        <authorList>
            <person name="Jiang L."/>
        </authorList>
    </citation>
    <scope>NUCLEOTIDE SEQUENCE [LARGE SCALE GENOMIC DNA]</scope>
    <source>
        <strain evidence="6 7">YIM 132548</strain>
    </source>
</reference>
<organism evidence="6 7">
    <name type="scientific">Methylobacterium planeticum</name>
    <dbReference type="NCBI Taxonomy" id="2615211"/>
    <lineage>
        <taxon>Bacteria</taxon>
        <taxon>Pseudomonadati</taxon>
        <taxon>Pseudomonadota</taxon>
        <taxon>Alphaproteobacteria</taxon>
        <taxon>Hyphomicrobiales</taxon>
        <taxon>Methylobacteriaceae</taxon>
        <taxon>Methylobacterium</taxon>
    </lineage>
</organism>
<dbReference type="EMBL" id="VZZJ01000018">
    <property type="protein sequence ID" value="KAB1071633.1"/>
    <property type="molecule type" value="Genomic_DNA"/>
</dbReference>
<dbReference type="PROSITE" id="PS51063">
    <property type="entry name" value="HTH_CRP_2"/>
    <property type="match status" value="1"/>
</dbReference>